<dbReference type="InterPro" id="IPR016667">
    <property type="entry name" value="Caps_polysacc_synth_CpsB/CapC"/>
</dbReference>
<dbReference type="EC" id="3.1.3.48" evidence="5"/>
<evidence type="ECO:0000256" key="2">
    <source>
        <dbReference type="ARBA" id="ARBA00022801"/>
    </source>
</evidence>
<keyword evidence="2 5" id="KW-0378">Hydrolase</keyword>
<evidence type="ECO:0000256" key="4">
    <source>
        <dbReference type="ARBA" id="ARBA00051722"/>
    </source>
</evidence>
<dbReference type="Gene3D" id="3.20.20.140">
    <property type="entry name" value="Metal-dependent hydrolases"/>
    <property type="match status" value="1"/>
</dbReference>
<reference evidence="6 7" key="1">
    <citation type="submission" date="2019-05" db="EMBL/GenBank/DDBJ databases">
        <authorList>
            <consortium name="Pathogen Informatics"/>
        </authorList>
    </citation>
    <scope>NUCLEOTIDE SEQUENCE [LARGE SCALE GENOMIC DNA]</scope>
    <source>
        <strain evidence="6 7">NCTC12204</strain>
    </source>
</reference>
<dbReference type="PIRSF" id="PIRSF016557">
    <property type="entry name" value="Caps_synth_CpsB"/>
    <property type="match status" value="1"/>
</dbReference>
<accession>A0A4S2CCV2</accession>
<keyword evidence="3 5" id="KW-0904">Protein phosphatase</keyword>
<organism evidence="6 7">
    <name type="scientific">Enterococcus hirae</name>
    <dbReference type="NCBI Taxonomy" id="1354"/>
    <lineage>
        <taxon>Bacteria</taxon>
        <taxon>Bacillati</taxon>
        <taxon>Bacillota</taxon>
        <taxon>Bacilli</taxon>
        <taxon>Lactobacillales</taxon>
        <taxon>Enterococcaceae</taxon>
        <taxon>Enterococcus</taxon>
    </lineage>
</organism>
<comment type="catalytic activity">
    <reaction evidence="4 5">
        <text>O-phospho-L-tyrosyl-[protein] + H2O = L-tyrosyl-[protein] + phosphate</text>
        <dbReference type="Rhea" id="RHEA:10684"/>
        <dbReference type="Rhea" id="RHEA-COMP:10136"/>
        <dbReference type="Rhea" id="RHEA-COMP:20101"/>
        <dbReference type="ChEBI" id="CHEBI:15377"/>
        <dbReference type="ChEBI" id="CHEBI:43474"/>
        <dbReference type="ChEBI" id="CHEBI:46858"/>
        <dbReference type="ChEBI" id="CHEBI:61978"/>
        <dbReference type="EC" id="3.1.3.48"/>
    </reaction>
</comment>
<dbReference type="PANTHER" id="PTHR39181:SF1">
    <property type="entry name" value="TYROSINE-PROTEIN PHOSPHATASE YWQE"/>
    <property type="match status" value="1"/>
</dbReference>
<dbReference type="EMBL" id="CABEEP010000001">
    <property type="protein sequence ID" value="VTQ66542.1"/>
    <property type="molecule type" value="Genomic_DNA"/>
</dbReference>
<dbReference type="AlphaFoldDB" id="A0A4S2CCV2"/>
<dbReference type="GO" id="GO:0004725">
    <property type="term" value="F:protein tyrosine phosphatase activity"/>
    <property type="evidence" value="ECO:0007669"/>
    <property type="project" value="UniProtKB-UniRule"/>
</dbReference>
<dbReference type="PANTHER" id="PTHR39181">
    <property type="entry name" value="TYROSINE-PROTEIN PHOSPHATASE YWQE"/>
    <property type="match status" value="1"/>
</dbReference>
<dbReference type="RefSeq" id="WP_010737946.1">
    <property type="nucleotide sequence ID" value="NZ_AP027299.1"/>
</dbReference>
<sequence>MIDLHCHLLPAVDDGAQNLEESLAMAEKAVEQGITHILCTPHHNNGKYCNQKKKVIPLVATLQKELDKRNLPLVLLEGQEVRITGELLEALHRDELLFTDLNDTYLLIEFPTLEVPLYAKNLFFELLKLGKIPVIVHPERNTYFAKDPNRLLPYLEMGCLTQLTAPSYLGRFGKEIQKTAKKMVKYNLVQMIASDAHGVERRSFCLKECYEQIAKDFNNEKVEQMKQVAKDLINGEQIHYPTYQAIKKKKFGLF</sequence>
<proteinExistence type="inferred from homology"/>
<name>A0A4S2CCV2_ENTHR</name>
<comment type="caution">
    <text evidence="6">The sequence shown here is derived from an EMBL/GenBank/DDBJ whole genome shotgun (WGS) entry which is preliminary data.</text>
</comment>
<evidence type="ECO:0000256" key="5">
    <source>
        <dbReference type="PIRNR" id="PIRNR016557"/>
    </source>
</evidence>
<dbReference type="SUPFAM" id="SSF89550">
    <property type="entry name" value="PHP domain-like"/>
    <property type="match status" value="1"/>
</dbReference>
<dbReference type="Proteomes" id="UP000352698">
    <property type="component" value="Unassembled WGS sequence"/>
</dbReference>
<evidence type="ECO:0000256" key="3">
    <source>
        <dbReference type="ARBA" id="ARBA00022912"/>
    </source>
</evidence>
<evidence type="ECO:0000313" key="6">
    <source>
        <dbReference type="EMBL" id="VTQ66542.1"/>
    </source>
</evidence>
<dbReference type="GeneID" id="56787052"/>
<dbReference type="GO" id="GO:0030145">
    <property type="term" value="F:manganese ion binding"/>
    <property type="evidence" value="ECO:0007669"/>
    <property type="project" value="UniProtKB-UniRule"/>
</dbReference>
<evidence type="ECO:0000313" key="7">
    <source>
        <dbReference type="Proteomes" id="UP000352698"/>
    </source>
</evidence>
<dbReference type="InterPro" id="IPR016195">
    <property type="entry name" value="Pol/histidinol_Pase-like"/>
</dbReference>
<gene>
    <name evidence="6" type="primary">ywqE_2</name>
    <name evidence="6" type="ORF">NCTC12204_01939</name>
</gene>
<evidence type="ECO:0000256" key="1">
    <source>
        <dbReference type="ARBA" id="ARBA00005750"/>
    </source>
</evidence>
<protein>
    <recommendedName>
        <fullName evidence="5">Tyrosine-protein phosphatase</fullName>
        <ecNumber evidence="5">3.1.3.48</ecNumber>
    </recommendedName>
</protein>
<comment type="similarity">
    <text evidence="1 5">Belongs to the metallo-dependent hydrolases superfamily. CpsB/CapC family.</text>
</comment>
<dbReference type="Pfam" id="PF19567">
    <property type="entry name" value="CpsB_CapC"/>
    <property type="match status" value="1"/>
</dbReference>